<dbReference type="SUPFAM" id="SSF51971">
    <property type="entry name" value="Nucleotide-binding domain"/>
    <property type="match status" value="1"/>
</dbReference>
<dbReference type="PROSITE" id="PS51296">
    <property type="entry name" value="RIESKE"/>
    <property type="match status" value="1"/>
</dbReference>
<dbReference type="CDD" id="cd03477">
    <property type="entry name" value="Rieske_YhfW_C"/>
    <property type="match status" value="1"/>
</dbReference>
<evidence type="ECO:0000256" key="3">
    <source>
        <dbReference type="ARBA" id="ARBA00023004"/>
    </source>
</evidence>
<dbReference type="Gene3D" id="3.30.9.10">
    <property type="entry name" value="D-Amino Acid Oxidase, subunit A, domain 2"/>
    <property type="match status" value="1"/>
</dbReference>
<dbReference type="RefSeq" id="WP_307207817.1">
    <property type="nucleotide sequence ID" value="NZ_JAUSSU010000013.1"/>
</dbReference>
<protein>
    <submittedName>
        <fullName evidence="7">Glycine/D-amino acid oxidase-like deaminating enzyme/nitrite reductase/ring-hydroxylating ferredoxin subunit</fullName>
    </submittedName>
</protein>
<dbReference type="InterPro" id="IPR036188">
    <property type="entry name" value="FAD/NAD-bd_sf"/>
</dbReference>
<dbReference type="InterPro" id="IPR038010">
    <property type="entry name" value="YhfW_C"/>
</dbReference>
<reference evidence="7 8" key="1">
    <citation type="submission" date="2023-07" db="EMBL/GenBank/DDBJ databases">
        <title>Sorghum-associated microbial communities from plants grown in Nebraska, USA.</title>
        <authorList>
            <person name="Schachtman D."/>
        </authorList>
    </citation>
    <scope>NUCLEOTIDE SEQUENCE [LARGE SCALE GENOMIC DNA]</scope>
    <source>
        <strain evidence="7 8">CC482</strain>
    </source>
</reference>
<gene>
    <name evidence="7" type="ORF">J2T15_005299</name>
</gene>
<name>A0ABT9U868_PAEHA</name>
<evidence type="ECO:0000259" key="6">
    <source>
        <dbReference type="PROSITE" id="PS51296"/>
    </source>
</evidence>
<evidence type="ECO:0000313" key="8">
    <source>
        <dbReference type="Proteomes" id="UP001229346"/>
    </source>
</evidence>
<dbReference type="SUPFAM" id="SSF50022">
    <property type="entry name" value="ISP domain"/>
    <property type="match status" value="1"/>
</dbReference>
<keyword evidence="5" id="KW-1015">Disulfide bond</keyword>
<dbReference type="InterPro" id="IPR005805">
    <property type="entry name" value="Rieske_Fe-S_prot_C"/>
</dbReference>
<evidence type="ECO:0000313" key="7">
    <source>
        <dbReference type="EMBL" id="MDQ0115831.1"/>
    </source>
</evidence>
<dbReference type="PANTHER" id="PTHR13847">
    <property type="entry name" value="SARCOSINE DEHYDROGENASE-RELATED"/>
    <property type="match status" value="1"/>
</dbReference>
<accession>A0ABT9U868</accession>
<dbReference type="Gene3D" id="2.102.10.10">
    <property type="entry name" value="Rieske [2Fe-2S] iron-sulphur domain"/>
    <property type="match status" value="1"/>
</dbReference>
<keyword evidence="1" id="KW-0001">2Fe-2S</keyword>
<dbReference type="Proteomes" id="UP001229346">
    <property type="component" value="Unassembled WGS sequence"/>
</dbReference>
<keyword evidence="3" id="KW-0408">Iron</keyword>
<evidence type="ECO:0000256" key="2">
    <source>
        <dbReference type="ARBA" id="ARBA00022723"/>
    </source>
</evidence>
<sequence>MTKPSGLPQYPKSYWLDSTNLPAYPALEQSIEVDAAVVGGGISGITTAYLLAKEGLKVALIEAGRLLNGTTGSTTAKITAQHDLFYDPLIRSSGIEKAELYYRAADDAISFIRQTVEEYDISCGLKEQDAYVFTDSDAYIGKLQSEMEAYHKLGIPSSYTEHIELPVPHKAAIVMHKQAQFHPLHYLQELVGAFVKAGGAIYEQTTAVDVEQGRRPKIMTLSGHSITCKHVVSCTHFPFYEALGLYFARMHADRSYVLGIQSKAHYPGGMYISAEDPVRSVRSVDMSDGGKLLLIGGQGHKTGQGICTIRHYEELEQFSEQYFQPERIAYRWSAQDLVTDDKLPYIGHLTSGTDNIYVATGFRKWGMTSGTTSALLIRDLIMERDNPFAPLFSPSRPITLAGVGKLITDNVDVAKHLVAGKLELVRKKPEEVAEDEGSVVTVAGKRAGAYRDKEGKLYLVDTTCTHMGCEVEWNNGDRTWDCPCHGSRFSITGEVIEGPAEKPLKSLSAASER</sequence>
<dbReference type="InterPro" id="IPR036922">
    <property type="entry name" value="Rieske_2Fe-2S_sf"/>
</dbReference>
<dbReference type="EMBL" id="JAUSSU010000013">
    <property type="protein sequence ID" value="MDQ0115831.1"/>
    <property type="molecule type" value="Genomic_DNA"/>
</dbReference>
<proteinExistence type="predicted"/>
<dbReference type="Pfam" id="PF01266">
    <property type="entry name" value="DAO"/>
    <property type="match status" value="1"/>
</dbReference>
<keyword evidence="4" id="KW-0411">Iron-sulfur</keyword>
<dbReference type="InterPro" id="IPR017941">
    <property type="entry name" value="Rieske_2Fe-2S"/>
</dbReference>
<comment type="caution">
    <text evidence="7">The sequence shown here is derived from an EMBL/GenBank/DDBJ whole genome shotgun (WGS) entry which is preliminary data.</text>
</comment>
<evidence type="ECO:0000256" key="5">
    <source>
        <dbReference type="ARBA" id="ARBA00023157"/>
    </source>
</evidence>
<evidence type="ECO:0000256" key="1">
    <source>
        <dbReference type="ARBA" id="ARBA00022714"/>
    </source>
</evidence>
<dbReference type="Gene3D" id="3.50.50.60">
    <property type="entry name" value="FAD/NAD(P)-binding domain"/>
    <property type="match status" value="1"/>
</dbReference>
<dbReference type="InterPro" id="IPR006076">
    <property type="entry name" value="FAD-dep_OxRdtase"/>
</dbReference>
<feature type="domain" description="Rieske" evidence="6">
    <location>
        <begin position="424"/>
        <end position="513"/>
    </location>
</feature>
<evidence type="ECO:0000256" key="4">
    <source>
        <dbReference type="ARBA" id="ARBA00023014"/>
    </source>
</evidence>
<keyword evidence="2" id="KW-0479">Metal-binding</keyword>
<organism evidence="7 8">
    <name type="scientific">Paenibacillus harenae</name>
    <dbReference type="NCBI Taxonomy" id="306543"/>
    <lineage>
        <taxon>Bacteria</taxon>
        <taxon>Bacillati</taxon>
        <taxon>Bacillota</taxon>
        <taxon>Bacilli</taxon>
        <taxon>Bacillales</taxon>
        <taxon>Paenibacillaceae</taxon>
        <taxon>Paenibacillus</taxon>
    </lineage>
</organism>
<keyword evidence="8" id="KW-1185">Reference proteome</keyword>
<dbReference type="PRINTS" id="PR00162">
    <property type="entry name" value="RIESKE"/>
</dbReference>
<dbReference type="Pfam" id="PF00355">
    <property type="entry name" value="Rieske"/>
    <property type="match status" value="1"/>
</dbReference>
<dbReference type="PANTHER" id="PTHR13847:SF274">
    <property type="entry name" value="RIESKE 2FE-2S IRON-SULFUR PROTEIN YHFW-RELATED"/>
    <property type="match status" value="1"/>
</dbReference>